<evidence type="ECO:0000256" key="1">
    <source>
        <dbReference type="SAM" id="MobiDB-lite"/>
    </source>
</evidence>
<dbReference type="EMBL" id="CAJNDS010001024">
    <property type="protein sequence ID" value="CAE7244365.1"/>
    <property type="molecule type" value="Genomic_DNA"/>
</dbReference>
<dbReference type="Proteomes" id="UP000604046">
    <property type="component" value="Unassembled WGS sequence"/>
</dbReference>
<sequence>MAPFPELLSALAWKAVEKVIDAHAKHMIDNKWVEVKRHDGVAASAGLTSSIQKATEEPELLGHEIENWAACLGGSTVSGREEVCSMEVMRKKTTLGSWPVSLEPTSLKQIPVPNSTWHDSPQRPDQPATNLNAEPSRNPKL</sequence>
<reference evidence="2" key="1">
    <citation type="submission" date="2021-02" db="EMBL/GenBank/DDBJ databases">
        <authorList>
            <person name="Dougan E. K."/>
            <person name="Rhodes N."/>
            <person name="Thang M."/>
            <person name="Chan C."/>
        </authorList>
    </citation>
    <scope>NUCLEOTIDE SEQUENCE</scope>
</reference>
<protein>
    <submittedName>
        <fullName evidence="2">CYP86A7 protein</fullName>
    </submittedName>
</protein>
<evidence type="ECO:0000313" key="3">
    <source>
        <dbReference type="Proteomes" id="UP000604046"/>
    </source>
</evidence>
<feature type="region of interest" description="Disordered" evidence="1">
    <location>
        <begin position="102"/>
        <end position="141"/>
    </location>
</feature>
<keyword evidence="3" id="KW-1185">Reference proteome</keyword>
<accession>A0A812LNI9</accession>
<gene>
    <name evidence="2" type="primary">CYP86A7</name>
    <name evidence="2" type="ORF">SNAT2548_LOCUS11414</name>
</gene>
<dbReference type="AlphaFoldDB" id="A0A812LNI9"/>
<proteinExistence type="predicted"/>
<feature type="compositionally biased region" description="Polar residues" evidence="1">
    <location>
        <begin position="103"/>
        <end position="119"/>
    </location>
</feature>
<comment type="caution">
    <text evidence="2">The sequence shown here is derived from an EMBL/GenBank/DDBJ whole genome shotgun (WGS) entry which is preliminary data.</text>
</comment>
<name>A0A812LNI9_9DINO</name>
<evidence type="ECO:0000313" key="2">
    <source>
        <dbReference type="EMBL" id="CAE7244365.1"/>
    </source>
</evidence>
<organism evidence="2 3">
    <name type="scientific">Symbiodinium natans</name>
    <dbReference type="NCBI Taxonomy" id="878477"/>
    <lineage>
        <taxon>Eukaryota</taxon>
        <taxon>Sar</taxon>
        <taxon>Alveolata</taxon>
        <taxon>Dinophyceae</taxon>
        <taxon>Suessiales</taxon>
        <taxon>Symbiodiniaceae</taxon>
        <taxon>Symbiodinium</taxon>
    </lineage>
</organism>